<name>A0A5B7GDW2_PORTR</name>
<evidence type="ECO:0000256" key="1">
    <source>
        <dbReference type="SAM" id="MobiDB-lite"/>
    </source>
</evidence>
<feature type="compositionally biased region" description="Basic residues" evidence="1">
    <location>
        <begin position="108"/>
        <end position="125"/>
    </location>
</feature>
<comment type="caution">
    <text evidence="2">The sequence shown here is derived from an EMBL/GenBank/DDBJ whole genome shotgun (WGS) entry which is preliminary data.</text>
</comment>
<sequence length="146" mass="16570">MAKQRTVSKIVKRNKAKLGGREGESERLRCAGTRFKSLGRTLSPGLIPSFTLDSLKLLQRVKEDLKLQRVSIYSSDPSVTLVGRSNLAGKHIPQNLPLPVQPQPPHFHLQHRKHTHARTHTHKHTATTSPHRYTEGRKGREEKQIK</sequence>
<feature type="region of interest" description="Disordered" evidence="1">
    <location>
        <begin position="92"/>
        <end position="146"/>
    </location>
</feature>
<reference evidence="2 3" key="1">
    <citation type="submission" date="2019-05" db="EMBL/GenBank/DDBJ databases">
        <title>Another draft genome of Portunus trituberculatus and its Hox gene families provides insights of decapod evolution.</title>
        <authorList>
            <person name="Jeong J.-H."/>
            <person name="Song I."/>
            <person name="Kim S."/>
            <person name="Choi T."/>
            <person name="Kim D."/>
            <person name="Ryu S."/>
            <person name="Kim W."/>
        </authorList>
    </citation>
    <scope>NUCLEOTIDE SEQUENCE [LARGE SCALE GENOMIC DNA]</scope>
    <source>
        <tissue evidence="2">Muscle</tissue>
    </source>
</reference>
<dbReference type="AlphaFoldDB" id="A0A5B7GDW2"/>
<protein>
    <submittedName>
        <fullName evidence="2">Uncharacterized protein</fullName>
    </submittedName>
</protein>
<keyword evidence="3" id="KW-1185">Reference proteome</keyword>
<organism evidence="2 3">
    <name type="scientific">Portunus trituberculatus</name>
    <name type="common">Swimming crab</name>
    <name type="synonym">Neptunus trituberculatus</name>
    <dbReference type="NCBI Taxonomy" id="210409"/>
    <lineage>
        <taxon>Eukaryota</taxon>
        <taxon>Metazoa</taxon>
        <taxon>Ecdysozoa</taxon>
        <taxon>Arthropoda</taxon>
        <taxon>Crustacea</taxon>
        <taxon>Multicrustacea</taxon>
        <taxon>Malacostraca</taxon>
        <taxon>Eumalacostraca</taxon>
        <taxon>Eucarida</taxon>
        <taxon>Decapoda</taxon>
        <taxon>Pleocyemata</taxon>
        <taxon>Brachyura</taxon>
        <taxon>Eubrachyura</taxon>
        <taxon>Portunoidea</taxon>
        <taxon>Portunidae</taxon>
        <taxon>Portuninae</taxon>
        <taxon>Portunus</taxon>
    </lineage>
</organism>
<gene>
    <name evidence="2" type="ORF">E2C01_048608</name>
</gene>
<evidence type="ECO:0000313" key="2">
    <source>
        <dbReference type="EMBL" id="MPC54684.1"/>
    </source>
</evidence>
<accession>A0A5B7GDW2</accession>
<dbReference type="EMBL" id="VSRR010012551">
    <property type="protein sequence ID" value="MPC54684.1"/>
    <property type="molecule type" value="Genomic_DNA"/>
</dbReference>
<evidence type="ECO:0000313" key="3">
    <source>
        <dbReference type="Proteomes" id="UP000324222"/>
    </source>
</evidence>
<proteinExistence type="predicted"/>
<feature type="compositionally biased region" description="Basic and acidic residues" evidence="1">
    <location>
        <begin position="132"/>
        <end position="146"/>
    </location>
</feature>
<dbReference type="Proteomes" id="UP000324222">
    <property type="component" value="Unassembled WGS sequence"/>
</dbReference>